<name>A0ACC3TQF4_9ASCO</name>
<evidence type="ECO:0000313" key="2">
    <source>
        <dbReference type="Proteomes" id="UP001489719"/>
    </source>
</evidence>
<gene>
    <name evidence="1" type="ORF">V1517DRAFT_320244</name>
</gene>
<evidence type="ECO:0000313" key="1">
    <source>
        <dbReference type="EMBL" id="KAK9323428.1"/>
    </source>
</evidence>
<sequence length="386" mass="43008">MAYTCGICSRADPSLTCPRCATTHVLPYRLEVINALASRSTVSQSVVSCLSNNASPIIDAIARQKIVLAGLNKALHQVRHTLAAERTRAATLRHEVHTKAHTLSRTSTALRNAHSLQLDTITRSRERAISKVGTVRSKVRDERVRVLQDLRAAMGVVISDGKLNIGGVNIPDFGTLTGLSPRVLLATMEKTCVFVTLLARYLEVQLPYEITLRPAIAIRRRPQVQQSTFRKLSVTAKIDALAERERSRKELDMFLEALTLLICDIAYLCSTTSEGATADETPIDVYSYLDIAPHLWRRLGSPEVDNIGVFLDPTVVLVALREKNEVDADMRAWAEWQFVETEGNDVSDDVLLVDTPEDMEKKTKSITDEPWTDVRRRPKKGWKGVV</sequence>
<proteinExistence type="predicted"/>
<dbReference type="Proteomes" id="UP001489719">
    <property type="component" value="Unassembled WGS sequence"/>
</dbReference>
<comment type="caution">
    <text evidence="1">The sequence shown here is derived from an EMBL/GenBank/DDBJ whole genome shotgun (WGS) entry which is preliminary data.</text>
</comment>
<protein>
    <submittedName>
        <fullName evidence="1">UV radiation resistance protein and autophagy-related subunit 14-domain-containing protein</fullName>
    </submittedName>
</protein>
<dbReference type="EMBL" id="MU970061">
    <property type="protein sequence ID" value="KAK9323428.1"/>
    <property type="molecule type" value="Genomic_DNA"/>
</dbReference>
<organism evidence="1 2">
    <name type="scientific">Lipomyces orientalis</name>
    <dbReference type="NCBI Taxonomy" id="1233043"/>
    <lineage>
        <taxon>Eukaryota</taxon>
        <taxon>Fungi</taxon>
        <taxon>Dikarya</taxon>
        <taxon>Ascomycota</taxon>
        <taxon>Saccharomycotina</taxon>
        <taxon>Lipomycetes</taxon>
        <taxon>Lipomycetales</taxon>
        <taxon>Lipomycetaceae</taxon>
        <taxon>Lipomyces</taxon>
    </lineage>
</organism>
<keyword evidence="2" id="KW-1185">Reference proteome</keyword>
<reference evidence="2" key="1">
    <citation type="journal article" date="2024" name="Front. Bioeng. Biotechnol.">
        <title>Genome-scale model development and genomic sequencing of the oleaginous clade Lipomyces.</title>
        <authorList>
            <person name="Czajka J.J."/>
            <person name="Han Y."/>
            <person name="Kim J."/>
            <person name="Mondo S.J."/>
            <person name="Hofstad B.A."/>
            <person name="Robles A."/>
            <person name="Haridas S."/>
            <person name="Riley R."/>
            <person name="LaButti K."/>
            <person name="Pangilinan J."/>
            <person name="Andreopoulos W."/>
            <person name="Lipzen A."/>
            <person name="Yan J."/>
            <person name="Wang M."/>
            <person name="Ng V."/>
            <person name="Grigoriev I.V."/>
            <person name="Spatafora J.W."/>
            <person name="Magnuson J.K."/>
            <person name="Baker S.E."/>
            <person name="Pomraning K.R."/>
        </authorList>
    </citation>
    <scope>NUCLEOTIDE SEQUENCE [LARGE SCALE GENOMIC DNA]</scope>
    <source>
        <strain evidence="2">CBS 10300</strain>
    </source>
</reference>
<accession>A0ACC3TQF4</accession>